<evidence type="ECO:0000256" key="8">
    <source>
        <dbReference type="ARBA" id="ARBA00023157"/>
    </source>
</evidence>
<dbReference type="GeneID" id="4708149"/>
<dbReference type="InterPro" id="IPR017853">
    <property type="entry name" value="GH"/>
</dbReference>
<feature type="disulfide bond" evidence="14">
    <location>
        <begin position="52"/>
        <end position="58"/>
    </location>
</feature>
<reference evidence="18 19" key="1">
    <citation type="journal article" date="2008" name="PLoS Genet.">
        <title>Genomic islands in the pathogenic filamentous fungus Aspergillus fumigatus.</title>
        <authorList>
            <person name="Fedorova N.D."/>
            <person name="Khaldi N."/>
            <person name="Joardar V.S."/>
            <person name="Maiti R."/>
            <person name="Amedeo P."/>
            <person name="Anderson M.J."/>
            <person name="Crabtree J."/>
            <person name="Silva J.C."/>
            <person name="Badger J.H."/>
            <person name="Albarraq A."/>
            <person name="Angiuoli S."/>
            <person name="Bussey H."/>
            <person name="Bowyer P."/>
            <person name="Cotty P.J."/>
            <person name="Dyer P.S."/>
            <person name="Egan A."/>
            <person name="Galens K."/>
            <person name="Fraser-Liggett C.M."/>
            <person name="Haas B.J."/>
            <person name="Inman J.M."/>
            <person name="Kent R."/>
            <person name="Lemieux S."/>
            <person name="Malavazi I."/>
            <person name="Orvis J."/>
            <person name="Roemer T."/>
            <person name="Ronning C.M."/>
            <person name="Sundaram J.P."/>
            <person name="Sutton G."/>
            <person name="Turner G."/>
            <person name="Venter J.C."/>
            <person name="White O.R."/>
            <person name="Whitty B.R."/>
            <person name="Youngman P."/>
            <person name="Wolfe K.H."/>
            <person name="Goldman G.H."/>
            <person name="Wortman J.R."/>
            <person name="Jiang B."/>
            <person name="Denning D.W."/>
            <person name="Nierman W.C."/>
        </authorList>
    </citation>
    <scope>NUCLEOTIDE SEQUENCE [LARGE SCALE GENOMIC DNA]</scope>
    <source>
        <strain evidence="19">ATCC 1007 / CBS 513.65 / DSM 816 / NCTC 3887 / NRRL 1</strain>
    </source>
</reference>
<feature type="active site" description="Nucleophile" evidence="12">
    <location>
        <position position="233"/>
    </location>
</feature>
<comment type="cofactor">
    <cofactor evidence="2">
        <name>Ca(2+)</name>
        <dbReference type="ChEBI" id="CHEBI:29108"/>
    </cofactor>
</comment>
<evidence type="ECO:0000256" key="10">
    <source>
        <dbReference type="ARBA" id="ARBA00023277"/>
    </source>
</evidence>
<dbReference type="SUPFAM" id="SSF51011">
    <property type="entry name" value="Glycosyl hydrolase domain"/>
    <property type="match status" value="1"/>
</dbReference>
<dbReference type="RefSeq" id="XP_001275620.1">
    <property type="nucleotide sequence ID" value="XM_001275619.1"/>
</dbReference>
<evidence type="ECO:0000256" key="7">
    <source>
        <dbReference type="ARBA" id="ARBA00022837"/>
    </source>
</evidence>
<dbReference type="Gene3D" id="2.60.40.1180">
    <property type="entry name" value="Golgi alpha-mannosidase II"/>
    <property type="match status" value="1"/>
</dbReference>
<dbReference type="HOGENOM" id="CLU_006462_7_2_1"/>
<dbReference type="Pfam" id="PF00128">
    <property type="entry name" value="Alpha-amylase"/>
    <property type="match status" value="1"/>
</dbReference>
<feature type="binding site" evidence="15">
    <location>
        <position position="369"/>
    </location>
    <ligand>
        <name>substrate</name>
    </ligand>
</feature>
<dbReference type="PANTHER" id="PTHR10357">
    <property type="entry name" value="ALPHA-AMYLASE FAMILY MEMBER"/>
    <property type="match status" value="1"/>
</dbReference>
<evidence type="ECO:0000313" key="19">
    <source>
        <dbReference type="Proteomes" id="UP000006701"/>
    </source>
</evidence>
<evidence type="ECO:0000256" key="11">
    <source>
        <dbReference type="ARBA" id="ARBA00023295"/>
    </source>
</evidence>
<gene>
    <name evidence="18" type="ORF">ACLA_072270</name>
</gene>
<keyword evidence="9" id="KW-0325">Glycoprotein</keyword>
<dbReference type="CDD" id="cd11319">
    <property type="entry name" value="AmyAc_euk_AmyA"/>
    <property type="match status" value="1"/>
</dbReference>
<comment type="catalytic activity">
    <reaction evidence="1">
        <text>Endohydrolysis of (1-&gt;4)-alpha-D-glucosidic linkages in polysaccharides containing three or more (1-&gt;4)-alpha-linked D-glucose units.</text>
        <dbReference type="EC" id="3.2.1.1"/>
    </reaction>
</comment>
<dbReference type="GO" id="GO:0004556">
    <property type="term" value="F:alpha-amylase activity"/>
    <property type="evidence" value="ECO:0007669"/>
    <property type="project" value="UniProtKB-EC"/>
</dbReference>
<sequence length="552" mass="61381">MRESLYYGAVWTALASIAAADAPSAEQWAERSIYQIMTDRFARPKGSSDAACDPFKYCGGSWAGIIEKLDYIQDLGFTAIQISPVVENIPDDTKYGEAYHGYWPRNLYALNDHFGTDGDLRSLASELHKRDMYLMVDVVINDMAQAINGSMDDHPQPKIDYSQLIPFNDEKYYHPYCSITDWNNPAIYQGCWFGSDVVALPDLKTEDKEVETMIQTWVKELVSNYSIDGLRIDATKHMNDEYVIGFSKAAGVFTMGEVYTEDTDLVCKYEDMVTGLLNYPVYQPVVQAFTAGDMLRLAESVRTVEKKCKDFTRLATFVENHDITRFASLVNDTTLAKNAMAFNILADGIPIIYQGQEQHMAGNFSPYNREALWTTEYDTKGPLYGLTATLNKLRNHAISIDNHYVTNHSIELYLDNSTYATRKGPEGVQVVSVFSNQGSKGGKYDLTLKDAFAPNTEVMEVLGCSKLTANDAGNLTVKMDAGEPKVFFPTSHLDGSGLCGYKARETQSNSTSDNSTNSDKDKDDKNLGSVAAIPYPMLLSGAVLAAIISWVF</sequence>
<dbReference type="SUPFAM" id="SSF51445">
    <property type="entry name" value="(Trans)glycosidases"/>
    <property type="match status" value="1"/>
</dbReference>
<feature type="site" description="Transition state stabilizer" evidence="13">
    <location>
        <position position="322"/>
    </location>
</feature>
<keyword evidence="8 14" id="KW-1015">Disulfide bond</keyword>
<dbReference type="InterPro" id="IPR013777">
    <property type="entry name" value="A-amylase-like"/>
</dbReference>
<dbReference type="OrthoDB" id="204980at2759"/>
<feature type="active site" description="Proton donor" evidence="12">
    <location>
        <position position="257"/>
    </location>
</feature>
<dbReference type="eggNOG" id="KOG0471">
    <property type="taxonomic scope" value="Eukaryota"/>
</dbReference>
<protein>
    <recommendedName>
        <fullName evidence="4">alpha-amylase</fullName>
        <ecNumber evidence="4">3.2.1.1</ecNumber>
    </recommendedName>
</protein>
<dbReference type="KEGG" id="act:ACLA_072270"/>
<keyword evidence="5" id="KW-0479">Metal-binding</keyword>
<evidence type="ECO:0000256" key="12">
    <source>
        <dbReference type="PIRSR" id="PIRSR001024-1"/>
    </source>
</evidence>
<feature type="binding site" evidence="15">
    <location>
        <position position="103"/>
    </location>
    <ligand>
        <name>substrate</name>
    </ligand>
</feature>
<evidence type="ECO:0000256" key="4">
    <source>
        <dbReference type="ARBA" id="ARBA00012595"/>
    </source>
</evidence>
<dbReference type="GO" id="GO:0005509">
    <property type="term" value="F:calcium ion binding"/>
    <property type="evidence" value="ECO:0007669"/>
    <property type="project" value="InterPro"/>
</dbReference>
<dbReference type="FunFam" id="3.20.20.80:FF:000120">
    <property type="entry name" value="Alpha-amylase A"/>
    <property type="match status" value="1"/>
</dbReference>
<dbReference type="EC" id="3.2.1.1" evidence="4"/>
<feature type="disulfide bond" evidence="14">
    <location>
        <begin position="267"/>
        <end position="308"/>
    </location>
</feature>
<evidence type="ECO:0000313" key="18">
    <source>
        <dbReference type="EMBL" id="EAW14194.1"/>
    </source>
</evidence>
<feature type="binding site" evidence="15">
    <location>
        <position position="231"/>
    </location>
    <ligand>
        <name>substrate</name>
    </ligand>
</feature>
<evidence type="ECO:0000259" key="17">
    <source>
        <dbReference type="SMART" id="SM00642"/>
    </source>
</evidence>
<evidence type="ECO:0000256" key="5">
    <source>
        <dbReference type="ARBA" id="ARBA00022723"/>
    </source>
</evidence>
<accession>A1C723</accession>
<dbReference type="Proteomes" id="UP000006701">
    <property type="component" value="Unassembled WGS sequence"/>
</dbReference>
<dbReference type="STRING" id="344612.A1C723"/>
<feature type="region of interest" description="Disordered" evidence="16">
    <location>
        <begin position="503"/>
        <end position="525"/>
    </location>
</feature>
<dbReference type="SMR" id="A1C723"/>
<evidence type="ECO:0000256" key="2">
    <source>
        <dbReference type="ARBA" id="ARBA00001913"/>
    </source>
</evidence>
<feature type="disulfide bond" evidence="14">
    <location>
        <begin position="464"/>
        <end position="499"/>
    </location>
</feature>
<evidence type="ECO:0000256" key="3">
    <source>
        <dbReference type="ARBA" id="ARBA00008061"/>
    </source>
</evidence>
<feature type="disulfide bond" evidence="14">
    <location>
        <begin position="177"/>
        <end position="191"/>
    </location>
</feature>
<dbReference type="SMART" id="SM00642">
    <property type="entry name" value="Aamy"/>
    <property type="match status" value="1"/>
</dbReference>
<dbReference type="EMBL" id="DS027045">
    <property type="protein sequence ID" value="EAW14194.1"/>
    <property type="molecule type" value="Genomic_DNA"/>
</dbReference>
<name>A1C723_ASPCL</name>
<evidence type="ECO:0000256" key="9">
    <source>
        <dbReference type="ARBA" id="ARBA00023180"/>
    </source>
</evidence>
<keyword evidence="7" id="KW-0106">Calcium</keyword>
<evidence type="ECO:0000256" key="16">
    <source>
        <dbReference type="SAM" id="MobiDB-lite"/>
    </source>
</evidence>
<organism evidence="18 19">
    <name type="scientific">Aspergillus clavatus (strain ATCC 1007 / CBS 513.65 / DSM 816 / NCTC 3887 / NRRL 1 / QM 1276 / 107)</name>
    <dbReference type="NCBI Taxonomy" id="344612"/>
    <lineage>
        <taxon>Eukaryota</taxon>
        <taxon>Fungi</taxon>
        <taxon>Dikarya</taxon>
        <taxon>Ascomycota</taxon>
        <taxon>Pezizomycotina</taxon>
        <taxon>Eurotiomycetes</taxon>
        <taxon>Eurotiomycetidae</taxon>
        <taxon>Eurotiales</taxon>
        <taxon>Aspergillaceae</taxon>
        <taxon>Aspergillus</taxon>
        <taxon>Aspergillus subgen. Fumigati</taxon>
    </lineage>
</organism>
<dbReference type="InterPro" id="IPR013780">
    <property type="entry name" value="Glyco_hydro_b"/>
</dbReference>
<dbReference type="Gene3D" id="3.20.20.80">
    <property type="entry name" value="Glycosidases"/>
    <property type="match status" value="1"/>
</dbReference>
<keyword evidence="6" id="KW-0378">Hydrolase</keyword>
<dbReference type="Pfam" id="PF09260">
    <property type="entry name" value="A_amylase_dom_C"/>
    <property type="match status" value="1"/>
</dbReference>
<feature type="compositionally biased region" description="Low complexity" evidence="16">
    <location>
        <begin position="508"/>
        <end position="517"/>
    </location>
</feature>
<proteinExistence type="inferred from homology"/>
<dbReference type="PANTHER" id="PTHR10357:SF208">
    <property type="entry name" value="ALPHA-AMYLASE"/>
    <property type="match status" value="1"/>
</dbReference>
<dbReference type="OMA" id="HGYWIAD"/>
<dbReference type="InterPro" id="IPR015340">
    <property type="entry name" value="A_amylase_C_dom"/>
</dbReference>
<feature type="binding site" evidence="15">
    <location>
        <position position="322"/>
    </location>
    <ligand>
        <name>substrate</name>
    </ligand>
</feature>
<feature type="domain" description="Glycosyl hydrolase family 13 catalytic" evidence="17">
    <location>
        <begin position="35"/>
        <end position="394"/>
    </location>
</feature>
<dbReference type="InterPro" id="IPR006047">
    <property type="entry name" value="GH13_cat_dom"/>
</dbReference>
<evidence type="ECO:0000256" key="13">
    <source>
        <dbReference type="PIRSR" id="PIRSR001024-2"/>
    </source>
</evidence>
<evidence type="ECO:0000256" key="1">
    <source>
        <dbReference type="ARBA" id="ARBA00000548"/>
    </source>
</evidence>
<dbReference type="AlphaFoldDB" id="A1C723"/>
<evidence type="ECO:0000256" key="15">
    <source>
        <dbReference type="PIRSR" id="PIRSR001024-5"/>
    </source>
</evidence>
<keyword evidence="10" id="KW-0119">Carbohydrate metabolism</keyword>
<evidence type="ECO:0000256" key="6">
    <source>
        <dbReference type="ARBA" id="ARBA00022801"/>
    </source>
</evidence>
<dbReference type="PIRSF" id="PIRSF001024">
    <property type="entry name" value="Alph-amyl_fung"/>
    <property type="match status" value="1"/>
</dbReference>
<keyword evidence="19" id="KW-1185">Reference proteome</keyword>
<dbReference type="GO" id="GO:0016052">
    <property type="term" value="P:carbohydrate catabolic process"/>
    <property type="evidence" value="ECO:0007669"/>
    <property type="project" value="InterPro"/>
</dbReference>
<comment type="similarity">
    <text evidence="3">Belongs to the glycosyl hydrolase 13 family.</text>
</comment>
<keyword evidence="11" id="KW-0326">Glycosidase</keyword>
<dbReference type="VEuPathDB" id="FungiDB:ACLA_072270"/>
<evidence type="ECO:0000256" key="14">
    <source>
        <dbReference type="PIRSR" id="PIRSR001024-4"/>
    </source>
</evidence>